<evidence type="ECO:0000256" key="3">
    <source>
        <dbReference type="SAM" id="SignalP"/>
    </source>
</evidence>
<protein>
    <submittedName>
        <fullName evidence="5">Thioredoxin reductase</fullName>
        <ecNumber evidence="5">1.5.99.-</ecNumber>
    </submittedName>
</protein>
<dbReference type="RefSeq" id="WP_307481011.1">
    <property type="nucleotide sequence ID" value="NZ_JAUTBF010000001.1"/>
</dbReference>
<dbReference type="GO" id="GO:0016491">
    <property type="term" value="F:oxidoreductase activity"/>
    <property type="evidence" value="ECO:0007669"/>
    <property type="project" value="UniProtKB-KW"/>
</dbReference>
<keyword evidence="1 5" id="KW-0560">Oxidoreductase</keyword>
<comment type="caution">
    <text evidence="5">The sequence shown here is derived from an EMBL/GenBank/DDBJ whole genome shotgun (WGS) entry which is preliminary data.</text>
</comment>
<dbReference type="SUPFAM" id="SSF51905">
    <property type="entry name" value="FAD/NAD(P)-binding domain"/>
    <property type="match status" value="1"/>
</dbReference>
<evidence type="ECO:0000256" key="1">
    <source>
        <dbReference type="ARBA" id="ARBA00023002"/>
    </source>
</evidence>
<accession>A0ABU0TS61</accession>
<name>A0ABU0TS61_MICTR</name>
<dbReference type="PRINTS" id="PR00411">
    <property type="entry name" value="PNDRDTASEI"/>
</dbReference>
<proteinExistence type="predicted"/>
<feature type="chain" id="PRO_5047375097" evidence="3">
    <location>
        <begin position="22"/>
        <end position="504"/>
    </location>
</feature>
<organism evidence="5 6">
    <name type="scientific">Microbacterium trichothecenolyticum</name>
    <name type="common">Aureobacterium trichothecenolyticum</name>
    <dbReference type="NCBI Taxonomy" id="69370"/>
    <lineage>
        <taxon>Bacteria</taxon>
        <taxon>Bacillati</taxon>
        <taxon>Actinomycetota</taxon>
        <taxon>Actinomycetes</taxon>
        <taxon>Micrococcales</taxon>
        <taxon>Microbacteriaceae</taxon>
        <taxon>Microbacterium</taxon>
    </lineage>
</organism>
<dbReference type="InterPro" id="IPR051691">
    <property type="entry name" value="Metab_Enz_Cyan_OpOx_G3PDH"/>
</dbReference>
<evidence type="ECO:0000256" key="2">
    <source>
        <dbReference type="SAM" id="MobiDB-lite"/>
    </source>
</evidence>
<dbReference type="Gene3D" id="3.50.50.60">
    <property type="entry name" value="FAD/NAD(P)-binding domain"/>
    <property type="match status" value="2"/>
</dbReference>
<dbReference type="PANTHER" id="PTHR42949">
    <property type="entry name" value="ANAEROBIC GLYCEROL-3-PHOSPHATE DEHYDROGENASE SUBUNIT B"/>
    <property type="match status" value="1"/>
</dbReference>
<evidence type="ECO:0000259" key="4">
    <source>
        <dbReference type="Pfam" id="PF07992"/>
    </source>
</evidence>
<keyword evidence="3" id="KW-0732">Signal</keyword>
<feature type="region of interest" description="Disordered" evidence="2">
    <location>
        <begin position="477"/>
        <end position="504"/>
    </location>
</feature>
<reference evidence="5 6" key="1">
    <citation type="submission" date="2023-07" db="EMBL/GenBank/DDBJ databases">
        <title>Functional and genomic diversity of the sorghum phyllosphere microbiome.</title>
        <authorList>
            <person name="Shade A."/>
        </authorList>
    </citation>
    <scope>NUCLEOTIDE SEQUENCE [LARGE SCALE GENOMIC DNA]</scope>
    <source>
        <strain evidence="5 6">SORGH_AS_1207</strain>
    </source>
</reference>
<dbReference type="PANTHER" id="PTHR42949:SF3">
    <property type="entry name" value="ANAEROBIC GLYCEROL-3-PHOSPHATE DEHYDROGENASE SUBUNIT B"/>
    <property type="match status" value="1"/>
</dbReference>
<dbReference type="InterPro" id="IPR041854">
    <property type="entry name" value="BFD-like_2Fe2S-bd_dom_sf"/>
</dbReference>
<keyword evidence="6" id="KW-1185">Reference proteome</keyword>
<dbReference type="Proteomes" id="UP001226691">
    <property type="component" value="Unassembled WGS sequence"/>
</dbReference>
<sequence length="504" mass="53396">MTRTLAVIGAGPAGLAAAVTAAEQGMTVTVIDAGLQSGGQFWRHPSEPHLPHFARDESVGHHHWRRFVDLRTRLDAAVARGAVRRLYGRQVWQILAGGTGFVLHTAAVAGADPVPPAERAVSAERVILATGAYDRQLPVPGWTLPGVMAAGGVQALVKAHQIAPGRRAVVAGTGPFLLSVAAGLAEAGVEVVAVCEANSLLRWARRPLHAALEPGKLLEGAEYARTFLRHRIPFRSRTIVTRVHGEDRAEGVSLSRVDTRGRATGEPTRVDADLVAFGWGFTPQLELAVQLGLRTRLDVDGSLVVDIDADHRASLSGVYVAGEATGIGGAVQSWTEGELAARTTVADALGTDAPARRRGLRRRVARARAFARAMHAASVVPTEWSRWLEPDTLVCRCEEVDAAAIAEAVDDQRAEDPRDVRVTARPGMGWCQGRVCGFALASLVGERTGCRWSTAQIEPLHKRSIGIPLPLGEIAALAGASTPPEPESPHAHALAPATAAPDRP</sequence>
<dbReference type="PRINTS" id="PR00368">
    <property type="entry name" value="FADPNR"/>
</dbReference>
<feature type="compositionally biased region" description="Low complexity" evidence="2">
    <location>
        <begin position="491"/>
        <end position="504"/>
    </location>
</feature>
<dbReference type="InterPro" id="IPR017224">
    <property type="entry name" value="Opine_Oxase_asu/HCN_bsu"/>
</dbReference>
<dbReference type="Gene3D" id="3.40.50.720">
    <property type="entry name" value="NAD(P)-binding Rossmann-like Domain"/>
    <property type="match status" value="1"/>
</dbReference>
<gene>
    <name evidence="5" type="ORF">QE412_001081</name>
</gene>
<dbReference type="InterPro" id="IPR036188">
    <property type="entry name" value="FAD/NAD-bd_sf"/>
</dbReference>
<dbReference type="Pfam" id="PF07992">
    <property type="entry name" value="Pyr_redox_2"/>
    <property type="match status" value="1"/>
</dbReference>
<dbReference type="InterPro" id="IPR023753">
    <property type="entry name" value="FAD/NAD-binding_dom"/>
</dbReference>
<evidence type="ECO:0000313" key="6">
    <source>
        <dbReference type="Proteomes" id="UP001226691"/>
    </source>
</evidence>
<feature type="domain" description="FAD/NAD(P)-binding" evidence="4">
    <location>
        <begin position="5"/>
        <end position="333"/>
    </location>
</feature>
<feature type="signal peptide" evidence="3">
    <location>
        <begin position="1"/>
        <end position="21"/>
    </location>
</feature>
<dbReference type="EMBL" id="JAUTBF010000001">
    <property type="protein sequence ID" value="MDQ1122508.1"/>
    <property type="molecule type" value="Genomic_DNA"/>
</dbReference>
<evidence type="ECO:0000313" key="5">
    <source>
        <dbReference type="EMBL" id="MDQ1122508.1"/>
    </source>
</evidence>
<dbReference type="PIRSF" id="PIRSF037495">
    <property type="entry name" value="Opine_OX_OoxA/HcnB"/>
    <property type="match status" value="1"/>
</dbReference>
<dbReference type="Gene3D" id="1.10.10.1100">
    <property type="entry name" value="BFD-like [2Fe-2S]-binding domain"/>
    <property type="match status" value="1"/>
</dbReference>
<dbReference type="EC" id="1.5.99.-" evidence="5"/>